<keyword evidence="2" id="KW-1185">Reference proteome</keyword>
<evidence type="ECO:0000313" key="2">
    <source>
        <dbReference type="Proteomes" id="UP001595851"/>
    </source>
</evidence>
<sequence length="282" mass="31646">MPKLLLTPIEIPLRAWRQPEVREALSRRDIRALLLLASQYGATQSRLSAATGMLQGRVSEIMRGTRQVTAFDVFERVAEGLAMPDEARILFGLAPRHPTGLDHLGPVGRAEIHHVFPSQSAASEDIRTAAKEADRIDVLAVRGLGLFGLKDSLLRHHLLNSKHARTLRILLLHPESEAAHQRAKEIDESHQSFAAGIRLAEDRLKELADQAPSLTIEVYRYTILPVWRLIALDDIYYVSAFGDVWEGHESAVYKVAPTPHGALHRGYRRMFDQLRASAQRMI</sequence>
<accession>A0ABV8G8W1</accession>
<gene>
    <name evidence="1" type="ORF">ACFOY2_16110</name>
</gene>
<comment type="caution">
    <text evidence="1">The sequence shown here is derived from an EMBL/GenBank/DDBJ whole genome shotgun (WGS) entry which is preliminary data.</text>
</comment>
<evidence type="ECO:0000313" key="1">
    <source>
        <dbReference type="EMBL" id="MFC4008757.1"/>
    </source>
</evidence>
<name>A0ABV8G8W1_9ACTN</name>
<dbReference type="EMBL" id="JBHSBI010000007">
    <property type="protein sequence ID" value="MFC4008757.1"/>
    <property type="molecule type" value="Genomic_DNA"/>
</dbReference>
<dbReference type="Proteomes" id="UP001595851">
    <property type="component" value="Unassembled WGS sequence"/>
</dbReference>
<evidence type="ECO:0008006" key="3">
    <source>
        <dbReference type="Google" id="ProtNLM"/>
    </source>
</evidence>
<proteinExistence type="predicted"/>
<organism evidence="1 2">
    <name type="scientific">Nonomuraea purpurea</name>
    <dbReference type="NCBI Taxonomy" id="1849276"/>
    <lineage>
        <taxon>Bacteria</taxon>
        <taxon>Bacillati</taxon>
        <taxon>Actinomycetota</taxon>
        <taxon>Actinomycetes</taxon>
        <taxon>Streptosporangiales</taxon>
        <taxon>Streptosporangiaceae</taxon>
        <taxon>Nonomuraea</taxon>
    </lineage>
</organism>
<reference evidence="2" key="1">
    <citation type="journal article" date="2019" name="Int. J. Syst. Evol. Microbiol.">
        <title>The Global Catalogue of Microorganisms (GCM) 10K type strain sequencing project: providing services to taxonomists for standard genome sequencing and annotation.</title>
        <authorList>
            <consortium name="The Broad Institute Genomics Platform"/>
            <consortium name="The Broad Institute Genome Sequencing Center for Infectious Disease"/>
            <person name="Wu L."/>
            <person name="Ma J."/>
        </authorList>
    </citation>
    <scope>NUCLEOTIDE SEQUENCE [LARGE SCALE GENOMIC DNA]</scope>
    <source>
        <strain evidence="2">TBRC 1276</strain>
    </source>
</reference>
<dbReference type="RefSeq" id="WP_379528824.1">
    <property type="nucleotide sequence ID" value="NZ_JBHSBI010000007.1"/>
</dbReference>
<protein>
    <recommendedName>
        <fullName evidence="3">XRE family transcriptional regulator</fullName>
    </recommendedName>
</protein>